<feature type="region of interest" description="Disordered" evidence="5">
    <location>
        <begin position="360"/>
        <end position="379"/>
    </location>
</feature>
<feature type="region of interest" description="Disordered" evidence="5">
    <location>
        <begin position="918"/>
        <end position="1155"/>
    </location>
</feature>
<keyword evidence="9" id="KW-1185">Reference proteome</keyword>
<comment type="subcellular location">
    <subcellularLocation>
        <location evidence="1">Membrane</location>
    </subcellularLocation>
</comment>
<gene>
    <name evidence="8" type="ORF">POCTA_138.1.T0320080</name>
</gene>
<feature type="compositionally biased region" description="Basic and acidic residues" evidence="5">
    <location>
        <begin position="954"/>
        <end position="1051"/>
    </location>
</feature>
<feature type="compositionally biased region" description="Basic and acidic residues" evidence="5">
    <location>
        <begin position="1135"/>
        <end position="1149"/>
    </location>
</feature>
<evidence type="ECO:0000313" key="8">
    <source>
        <dbReference type="EMBL" id="CAD8156392.1"/>
    </source>
</evidence>
<feature type="compositionally biased region" description="Basic and acidic residues" evidence="5">
    <location>
        <begin position="1111"/>
        <end position="1128"/>
    </location>
</feature>
<evidence type="ECO:0000256" key="3">
    <source>
        <dbReference type="ARBA" id="ARBA00023180"/>
    </source>
</evidence>
<protein>
    <recommendedName>
        <fullName evidence="7">PSI domain-containing protein</fullName>
    </recommendedName>
</protein>
<feature type="domain" description="PSI" evidence="7">
    <location>
        <begin position="264"/>
        <end position="319"/>
    </location>
</feature>
<feature type="domain" description="PSI" evidence="7">
    <location>
        <begin position="214"/>
        <end position="261"/>
    </location>
</feature>
<feature type="compositionally biased region" description="Polar residues" evidence="5">
    <location>
        <begin position="450"/>
        <end position="461"/>
    </location>
</feature>
<comment type="caution">
    <text evidence="8">The sequence shown here is derived from an EMBL/GenBank/DDBJ whole genome shotgun (WGS) entry which is preliminary data.</text>
</comment>
<keyword evidence="2" id="KW-0472">Membrane</keyword>
<reference evidence="8" key="1">
    <citation type="submission" date="2021-01" db="EMBL/GenBank/DDBJ databases">
        <authorList>
            <consortium name="Genoscope - CEA"/>
            <person name="William W."/>
        </authorList>
    </citation>
    <scope>NUCLEOTIDE SEQUENCE</scope>
</reference>
<dbReference type="AlphaFoldDB" id="A0A8S1TXT2"/>
<feature type="compositionally biased region" description="Acidic residues" evidence="5">
    <location>
        <begin position="925"/>
        <end position="945"/>
    </location>
</feature>
<feature type="compositionally biased region" description="Acidic residues" evidence="5">
    <location>
        <begin position="53"/>
        <end position="73"/>
    </location>
</feature>
<feature type="compositionally biased region" description="Acidic residues" evidence="5">
    <location>
        <begin position="430"/>
        <end position="449"/>
    </location>
</feature>
<dbReference type="Pfam" id="PF01437">
    <property type="entry name" value="PSI"/>
    <property type="match status" value="1"/>
</dbReference>
<evidence type="ECO:0000313" key="9">
    <source>
        <dbReference type="Proteomes" id="UP000683925"/>
    </source>
</evidence>
<feature type="chain" id="PRO_5035822891" description="PSI domain-containing protein" evidence="6">
    <location>
        <begin position="20"/>
        <end position="1199"/>
    </location>
</feature>
<feature type="coiled-coil region" evidence="4">
    <location>
        <begin position="688"/>
        <end position="718"/>
    </location>
</feature>
<dbReference type="OrthoDB" id="263283at2759"/>
<feature type="compositionally biased region" description="Low complexity" evidence="5">
    <location>
        <begin position="1068"/>
        <end position="1079"/>
    </location>
</feature>
<keyword evidence="6" id="KW-0732">Signal</keyword>
<organism evidence="8 9">
    <name type="scientific">Paramecium octaurelia</name>
    <dbReference type="NCBI Taxonomy" id="43137"/>
    <lineage>
        <taxon>Eukaryota</taxon>
        <taxon>Sar</taxon>
        <taxon>Alveolata</taxon>
        <taxon>Ciliophora</taxon>
        <taxon>Intramacronucleata</taxon>
        <taxon>Oligohymenophorea</taxon>
        <taxon>Peniculida</taxon>
        <taxon>Parameciidae</taxon>
        <taxon>Paramecium</taxon>
    </lineage>
</organism>
<keyword evidence="3" id="KW-0325">Glycoprotein</keyword>
<accession>A0A8S1TXT2</accession>
<evidence type="ECO:0000256" key="1">
    <source>
        <dbReference type="ARBA" id="ARBA00004370"/>
    </source>
</evidence>
<feature type="compositionally biased region" description="Gly residues" evidence="5">
    <location>
        <begin position="74"/>
        <end position="90"/>
    </location>
</feature>
<dbReference type="EMBL" id="CAJJDP010000032">
    <property type="protein sequence ID" value="CAD8156392.1"/>
    <property type="molecule type" value="Genomic_DNA"/>
</dbReference>
<feature type="region of interest" description="Disordered" evidence="5">
    <location>
        <begin position="842"/>
        <end position="883"/>
    </location>
</feature>
<evidence type="ECO:0000256" key="6">
    <source>
        <dbReference type="SAM" id="SignalP"/>
    </source>
</evidence>
<feature type="region of interest" description="Disordered" evidence="5">
    <location>
        <begin position="428"/>
        <end position="466"/>
    </location>
</feature>
<evidence type="ECO:0000256" key="5">
    <source>
        <dbReference type="SAM" id="MobiDB-lite"/>
    </source>
</evidence>
<keyword evidence="4" id="KW-0175">Coiled coil</keyword>
<feature type="region of interest" description="Disordered" evidence="5">
    <location>
        <begin position="49"/>
        <end position="94"/>
    </location>
</feature>
<evidence type="ECO:0000256" key="4">
    <source>
        <dbReference type="SAM" id="Coils"/>
    </source>
</evidence>
<feature type="domain" description="PSI" evidence="7">
    <location>
        <begin position="768"/>
        <end position="823"/>
    </location>
</feature>
<dbReference type="InterPro" id="IPR002165">
    <property type="entry name" value="Plexin_repeat"/>
</dbReference>
<dbReference type="GO" id="GO:0016020">
    <property type="term" value="C:membrane"/>
    <property type="evidence" value="ECO:0007669"/>
    <property type="project" value="UniProtKB-SubCell"/>
</dbReference>
<dbReference type="Proteomes" id="UP000683925">
    <property type="component" value="Unassembled WGS sequence"/>
</dbReference>
<proteinExistence type="predicted"/>
<evidence type="ECO:0000256" key="2">
    <source>
        <dbReference type="ARBA" id="ARBA00023136"/>
    </source>
</evidence>
<name>A0A8S1TXT2_PAROT</name>
<evidence type="ECO:0000259" key="7">
    <source>
        <dbReference type="SMART" id="SM00423"/>
    </source>
</evidence>
<feature type="signal peptide" evidence="6">
    <location>
        <begin position="1"/>
        <end position="19"/>
    </location>
</feature>
<dbReference type="InterPro" id="IPR016201">
    <property type="entry name" value="PSI"/>
</dbReference>
<sequence length="1199" mass="139507">MLKFVLFILFLNFIDEATLRQGGDGQMIFVNGKPHQVLVKQKRFAQLRSMPELSEDEGGDDGGGDDMGDDEIEAGGGGGPSLGGLGGLAGGNPRDAETEENLRLDAWSIIRNLDEFMVVQNQRLMDALYGDAIEQNEEMEELIYDLTDNIDHWTYRVYSKFQKMNLALEDSRYTSAKTAIIAIESQIRKANQQLKIYYGQLYRLQDQIPDEEEQCAQFYTCKECLSNQGCGWCPLNDKCVVGDENGPLFQQCQHYNYQFCQGKQCLKYSTCNTCLSDSECGWCQVDEDDIKVCLQQPRNFEGCPEGHWHHIAGEQFACPFKKQKQKMEEDVPVHKFWMRPKAPPPECKPVDSAMRAKIQKERQQYNDKSEYKGEENRNKEVQLNYKNTLQQKVVQLKNLVDELIERRDDIQAWVDEYIKARGIELSEAAENQDQDAGEESPQENQEQEDASNASGQGANNRVQVKKEKKQKKIVQIFAEETATPEEEQMPEALEEEVQEEVVEQGEEDVEYVFETSKEYKVDIREIHVEKEKKKKVDKEAIEDKKYKDQGEREIEGDLETDYYKDYYKQRKKHFRDFENVIIFSGLAVHHHHKQEQLLLQTGTMGLGDELQNEVDRIKVSLKLQNKALAKELRGATEERADNISELSSDIKKILDKMAYVTDTKMTRINDRVQEHIYQTEAISLIIIMDQLDKKVQELAGIKQQIKQLKAKIPKLSDKCSKFYTCYECLQDESCGWCSMEDKCVEGDEKGPQKISCNFYSYKQCNGRQCHKYNTCATCIADPSCGWCIDDNRYMSGCLQQPYDYQGCPKNGWFHLESRQNSCPQQLRKVYEEEFDENSYWSKPLEDSAYVDEEESNEQDKNNALNGRGGVEESESNTEYNKKQQQVVNQIKQLEALVKEIEKEIDSLQKRYKETVEWLDKFNQGEEGEGDQQQQQEEEQQQEQQEETQSTQNEAQKKKEEKAKKKEEKKQNDQESKKKKEEEKKKKAEEEKKKKEEEQKKKEEERKKKKQEEEEKKKKKKEEEDAKRKKLQEDLDKKKQEEEQNEEARDSNEQEQQQEDGDGEGNNGDGEANNESNNASHSDETNQETPQEGDDQSNQSQKKNKKSSKGGDSNKKAKDKQGSKDKESEQGDEQGNEDKEDKREIPDSYFREPQLQNKKWEDFYNGNFNFIAQEQEVDDDEMQFDSIDIVDEFYDPFHLN</sequence>
<dbReference type="SMART" id="SM00423">
    <property type="entry name" value="PSI"/>
    <property type="match status" value="4"/>
</dbReference>
<feature type="domain" description="PSI" evidence="7">
    <location>
        <begin position="718"/>
        <end position="765"/>
    </location>
</feature>